<keyword evidence="1" id="KW-0812">Transmembrane</keyword>
<organism evidence="2 3">
    <name type="scientific">Macrosiphum euphorbiae</name>
    <name type="common">potato aphid</name>
    <dbReference type="NCBI Taxonomy" id="13131"/>
    <lineage>
        <taxon>Eukaryota</taxon>
        <taxon>Metazoa</taxon>
        <taxon>Ecdysozoa</taxon>
        <taxon>Arthropoda</taxon>
        <taxon>Hexapoda</taxon>
        <taxon>Insecta</taxon>
        <taxon>Pterygota</taxon>
        <taxon>Neoptera</taxon>
        <taxon>Paraneoptera</taxon>
        <taxon>Hemiptera</taxon>
        <taxon>Sternorrhyncha</taxon>
        <taxon>Aphidomorpha</taxon>
        <taxon>Aphidoidea</taxon>
        <taxon>Aphididae</taxon>
        <taxon>Macrosiphini</taxon>
        <taxon>Macrosiphum</taxon>
    </lineage>
</organism>
<feature type="transmembrane region" description="Helical" evidence="1">
    <location>
        <begin position="81"/>
        <end position="106"/>
    </location>
</feature>
<comment type="caution">
    <text evidence="2">The sequence shown here is derived from an EMBL/GenBank/DDBJ whole genome shotgun (WGS) entry which is preliminary data.</text>
</comment>
<dbReference type="AlphaFoldDB" id="A0AAV0Y2D3"/>
<keyword evidence="3" id="KW-1185">Reference proteome</keyword>
<keyword evidence="1" id="KW-1133">Transmembrane helix</keyword>
<evidence type="ECO:0000256" key="1">
    <source>
        <dbReference type="SAM" id="Phobius"/>
    </source>
</evidence>
<feature type="transmembrane region" description="Helical" evidence="1">
    <location>
        <begin position="40"/>
        <end position="60"/>
    </location>
</feature>
<reference evidence="2 3" key="1">
    <citation type="submission" date="2023-01" db="EMBL/GenBank/DDBJ databases">
        <authorList>
            <person name="Whitehead M."/>
        </authorList>
    </citation>
    <scope>NUCLEOTIDE SEQUENCE [LARGE SCALE GENOMIC DNA]</scope>
</reference>
<protein>
    <submittedName>
        <fullName evidence="2">Uncharacterized protein</fullName>
    </submittedName>
</protein>
<evidence type="ECO:0000313" key="2">
    <source>
        <dbReference type="EMBL" id="CAI6374152.1"/>
    </source>
</evidence>
<keyword evidence="1" id="KW-0472">Membrane</keyword>
<dbReference type="Proteomes" id="UP001160148">
    <property type="component" value="Unassembled WGS sequence"/>
</dbReference>
<proteinExistence type="predicted"/>
<evidence type="ECO:0000313" key="3">
    <source>
        <dbReference type="Proteomes" id="UP001160148"/>
    </source>
</evidence>
<dbReference type="EMBL" id="CARXXK010001165">
    <property type="protein sequence ID" value="CAI6374152.1"/>
    <property type="molecule type" value="Genomic_DNA"/>
</dbReference>
<sequence>MYCLFTDPHPKHCDSYEYQAYTLEYLHNLRCTYLPIKMKLISSAFFYILLAIALCSRNVSTYCGNDEQIEDLRTALIAQESIYTVLTTLSAIPTTGAALAFAQIMMSSRFALKLKEQFEEMESSLDKDHRDYMQCSEALEKTITATTVIKSTSLGFSLTAIIPGVGLAFLIPRLGTSISAMFLIRERLSFWRDFGCQYATTRDCNL</sequence>
<accession>A0AAV0Y2D3</accession>
<gene>
    <name evidence="2" type="ORF">MEUPH1_LOCUS27801</name>
</gene>
<feature type="transmembrane region" description="Helical" evidence="1">
    <location>
        <begin position="160"/>
        <end position="184"/>
    </location>
</feature>
<name>A0AAV0Y2D3_9HEMI</name>